<dbReference type="EMBL" id="JAODWD010000006">
    <property type="protein sequence ID" value="MCT7661467.1"/>
    <property type="molecule type" value="Genomic_DNA"/>
</dbReference>
<accession>A0ABT2MGT1</accession>
<keyword evidence="2" id="KW-0732">Signal</keyword>
<evidence type="ECO:0000313" key="4">
    <source>
        <dbReference type="Proteomes" id="UP001206639"/>
    </source>
</evidence>
<protein>
    <recommendedName>
        <fullName evidence="5">Lipoprotein</fullName>
    </recommendedName>
</protein>
<dbReference type="PROSITE" id="PS51257">
    <property type="entry name" value="PROKAR_LIPOPROTEIN"/>
    <property type="match status" value="1"/>
</dbReference>
<dbReference type="RefSeq" id="WP_260995529.1">
    <property type="nucleotide sequence ID" value="NZ_JAODWD010000006.1"/>
</dbReference>
<evidence type="ECO:0008006" key="5">
    <source>
        <dbReference type="Google" id="ProtNLM"/>
    </source>
</evidence>
<feature type="compositionally biased region" description="Pro residues" evidence="1">
    <location>
        <begin position="69"/>
        <end position="86"/>
    </location>
</feature>
<reference evidence="4" key="1">
    <citation type="submission" date="2023-07" db="EMBL/GenBank/DDBJ databases">
        <authorList>
            <person name="Deng Y."/>
            <person name="Zhang Y.-Q."/>
        </authorList>
    </citation>
    <scope>NUCLEOTIDE SEQUENCE [LARGE SCALE GENOMIC DNA]</scope>
    <source>
        <strain evidence="4">CPCC 205710</strain>
    </source>
</reference>
<evidence type="ECO:0000256" key="2">
    <source>
        <dbReference type="SAM" id="SignalP"/>
    </source>
</evidence>
<evidence type="ECO:0000313" key="3">
    <source>
        <dbReference type="EMBL" id="MCT7661467.1"/>
    </source>
</evidence>
<sequence length="92" mass="9161">MRSGLLGRRLAAGVGGVAILAMVGLTASCGQEEEAPSETETTTTTTTTTTAPPATSAPVNPTEKAPRIEPGPNPFSPTVHAPPAPTAIPGDN</sequence>
<organism evidence="3 4">
    <name type="scientific">Mycobacterium deserti</name>
    <dbReference type="NCBI Taxonomy" id="2978347"/>
    <lineage>
        <taxon>Bacteria</taxon>
        <taxon>Bacillati</taxon>
        <taxon>Actinomycetota</taxon>
        <taxon>Actinomycetes</taxon>
        <taxon>Mycobacteriales</taxon>
        <taxon>Mycobacteriaceae</taxon>
        <taxon>Mycobacterium</taxon>
    </lineage>
</organism>
<feature type="region of interest" description="Disordered" evidence="1">
    <location>
        <begin position="28"/>
        <end position="92"/>
    </location>
</feature>
<evidence type="ECO:0000256" key="1">
    <source>
        <dbReference type="SAM" id="MobiDB-lite"/>
    </source>
</evidence>
<feature type="chain" id="PRO_5045488738" description="Lipoprotein" evidence="2">
    <location>
        <begin position="28"/>
        <end position="92"/>
    </location>
</feature>
<feature type="compositionally biased region" description="Low complexity" evidence="1">
    <location>
        <begin position="38"/>
        <end position="58"/>
    </location>
</feature>
<gene>
    <name evidence="3" type="ORF">N4S67_23955</name>
</gene>
<name>A0ABT2MGT1_9MYCO</name>
<proteinExistence type="predicted"/>
<dbReference type="Proteomes" id="UP001206639">
    <property type="component" value="Unassembled WGS sequence"/>
</dbReference>
<comment type="caution">
    <text evidence="3">The sequence shown here is derived from an EMBL/GenBank/DDBJ whole genome shotgun (WGS) entry which is preliminary data.</text>
</comment>
<keyword evidence="4" id="KW-1185">Reference proteome</keyword>
<feature type="signal peptide" evidence="2">
    <location>
        <begin position="1"/>
        <end position="27"/>
    </location>
</feature>